<proteinExistence type="predicted"/>
<dbReference type="AlphaFoldDB" id="A0A4U1FZ12"/>
<sequence length="160" mass="17699">AQARGLGRGQRLRLRRQEAVPVGGKWVGQGLRASQAPTASPSLILNLARTRGCVTAESCRSGARPADQGAFDSSQARDQVTKPAFLRRSEDVGEGREHRLDYNVRDAPRRRVHLRRGSVGERLHGLRSIGPSHRCAPWRGVIPFSFLSFSTPESRTLTFF</sequence>
<accession>A0A4U1FZ12</accession>
<protein>
    <submittedName>
        <fullName evidence="1">Uncharacterized protein</fullName>
    </submittedName>
</protein>
<gene>
    <name evidence="1" type="ORF">EI555_018494</name>
</gene>
<dbReference type="Proteomes" id="UP000308365">
    <property type="component" value="Unassembled WGS sequence"/>
</dbReference>
<feature type="non-terminal residue" evidence="1">
    <location>
        <position position="1"/>
    </location>
</feature>
<comment type="caution">
    <text evidence="1">The sequence shown here is derived from an EMBL/GenBank/DDBJ whole genome shotgun (WGS) entry which is preliminary data.</text>
</comment>
<dbReference type="EMBL" id="RWIC01000002">
    <property type="protein sequence ID" value="TKC53746.1"/>
    <property type="molecule type" value="Genomic_DNA"/>
</dbReference>
<evidence type="ECO:0000313" key="1">
    <source>
        <dbReference type="EMBL" id="TKC53746.1"/>
    </source>
</evidence>
<reference evidence="2" key="1">
    <citation type="journal article" date="2019" name="IScience">
        <title>Narwhal Genome Reveals Long-Term Low Genetic Diversity despite Current Large Abundance Size.</title>
        <authorList>
            <person name="Westbury M.V."/>
            <person name="Petersen B."/>
            <person name="Garde E."/>
            <person name="Heide-Jorgensen M.P."/>
            <person name="Lorenzen E.D."/>
        </authorList>
    </citation>
    <scope>NUCLEOTIDE SEQUENCE [LARGE SCALE GENOMIC DNA]</scope>
</reference>
<name>A0A4U1FZ12_MONMO</name>
<organism evidence="1 2">
    <name type="scientific">Monodon monoceros</name>
    <name type="common">Narwhal</name>
    <name type="synonym">Ceratodon monodon</name>
    <dbReference type="NCBI Taxonomy" id="40151"/>
    <lineage>
        <taxon>Eukaryota</taxon>
        <taxon>Metazoa</taxon>
        <taxon>Chordata</taxon>
        <taxon>Craniata</taxon>
        <taxon>Vertebrata</taxon>
        <taxon>Euteleostomi</taxon>
        <taxon>Mammalia</taxon>
        <taxon>Eutheria</taxon>
        <taxon>Laurasiatheria</taxon>
        <taxon>Artiodactyla</taxon>
        <taxon>Whippomorpha</taxon>
        <taxon>Cetacea</taxon>
        <taxon>Odontoceti</taxon>
        <taxon>Monodontidae</taxon>
        <taxon>Monodon</taxon>
    </lineage>
</organism>
<evidence type="ECO:0000313" key="2">
    <source>
        <dbReference type="Proteomes" id="UP000308365"/>
    </source>
</evidence>